<name>A0A0F9PAV0_9ZZZZ</name>
<evidence type="ECO:0000259" key="2">
    <source>
        <dbReference type="Pfam" id="PF13240"/>
    </source>
</evidence>
<feature type="transmembrane region" description="Helical" evidence="1">
    <location>
        <begin position="63"/>
        <end position="82"/>
    </location>
</feature>
<dbReference type="EMBL" id="LAZR01005665">
    <property type="protein sequence ID" value="KKM98105.1"/>
    <property type="molecule type" value="Genomic_DNA"/>
</dbReference>
<reference evidence="3" key="1">
    <citation type="journal article" date="2015" name="Nature">
        <title>Complex archaea that bridge the gap between prokaryotes and eukaryotes.</title>
        <authorList>
            <person name="Spang A."/>
            <person name="Saw J.H."/>
            <person name="Jorgensen S.L."/>
            <person name="Zaremba-Niedzwiedzka K."/>
            <person name="Martijn J."/>
            <person name="Lind A.E."/>
            <person name="van Eijk R."/>
            <person name="Schleper C."/>
            <person name="Guy L."/>
            <person name="Ettema T.J."/>
        </authorList>
    </citation>
    <scope>NUCLEOTIDE SEQUENCE</scope>
</reference>
<feature type="transmembrane region" description="Helical" evidence="1">
    <location>
        <begin position="113"/>
        <end position="144"/>
    </location>
</feature>
<dbReference type="InterPro" id="IPR026870">
    <property type="entry name" value="Zinc_ribbon_dom"/>
</dbReference>
<gene>
    <name evidence="3" type="ORF">LCGC14_1161340</name>
</gene>
<evidence type="ECO:0000256" key="1">
    <source>
        <dbReference type="SAM" id="Phobius"/>
    </source>
</evidence>
<keyword evidence="1" id="KW-1133">Transmembrane helix</keyword>
<proteinExistence type="predicted"/>
<dbReference type="AlphaFoldDB" id="A0A0F9PAV0"/>
<feature type="transmembrane region" description="Helical" evidence="1">
    <location>
        <begin position="88"/>
        <end position="106"/>
    </location>
</feature>
<protein>
    <recommendedName>
        <fullName evidence="2">Zinc-ribbon domain-containing protein</fullName>
    </recommendedName>
</protein>
<keyword evidence="1" id="KW-0812">Transmembrane</keyword>
<comment type="caution">
    <text evidence="3">The sequence shown here is derived from an EMBL/GenBank/DDBJ whole genome shotgun (WGS) entry which is preliminary data.</text>
</comment>
<organism evidence="3">
    <name type="scientific">marine sediment metagenome</name>
    <dbReference type="NCBI Taxonomy" id="412755"/>
    <lineage>
        <taxon>unclassified sequences</taxon>
        <taxon>metagenomes</taxon>
        <taxon>ecological metagenomes</taxon>
    </lineage>
</organism>
<sequence length="147" mass="16356">MSPYCINCGREIEESWNSCPNCGKALKESLVVKEQPIQRPSPQTPPPQYQTPQYPRTYSSRGVNNFGIAAVICGLIGPFFGFFILGNIYGAIVFSLITIVLGGIGIGRDDNNVISIIGLVIGIADFVCCLIFYFLIFSLFSWLWMWM</sequence>
<dbReference type="Pfam" id="PF13240">
    <property type="entry name" value="Zn_Ribbon_1"/>
    <property type="match status" value="1"/>
</dbReference>
<evidence type="ECO:0000313" key="3">
    <source>
        <dbReference type="EMBL" id="KKM98105.1"/>
    </source>
</evidence>
<feature type="domain" description="Zinc-ribbon" evidence="2">
    <location>
        <begin position="4"/>
        <end position="26"/>
    </location>
</feature>
<accession>A0A0F9PAV0</accession>
<keyword evidence="1" id="KW-0472">Membrane</keyword>